<evidence type="ECO:0000256" key="6">
    <source>
        <dbReference type="ARBA" id="ARBA00022683"/>
    </source>
</evidence>
<dbReference type="GO" id="GO:0008982">
    <property type="term" value="F:protein-N(PI)-phosphohistidine-sugar phosphotransferase activity"/>
    <property type="evidence" value="ECO:0007669"/>
    <property type="project" value="InterPro"/>
</dbReference>
<evidence type="ECO:0000256" key="1">
    <source>
        <dbReference type="ARBA" id="ARBA00004651"/>
    </source>
</evidence>
<name>A0A240A5L0_9STAP</name>
<dbReference type="CDD" id="cd00212">
    <property type="entry name" value="PTS_IIB_glc"/>
    <property type="match status" value="1"/>
</dbReference>
<dbReference type="PANTHER" id="PTHR30009:SF12">
    <property type="entry name" value="PHOSPHOTRANSFERASE IIC COMPONENT GLVC"/>
    <property type="match status" value="1"/>
</dbReference>
<dbReference type="Gene3D" id="3.30.1360.60">
    <property type="entry name" value="Glucose permease domain IIB"/>
    <property type="match status" value="1"/>
</dbReference>
<dbReference type="Proteomes" id="UP000242084">
    <property type="component" value="Chromosome 1"/>
</dbReference>
<organism evidence="15 16">
    <name type="scientific">Mammaliicoccus stepanovicii</name>
    <dbReference type="NCBI Taxonomy" id="643214"/>
    <lineage>
        <taxon>Bacteria</taxon>
        <taxon>Bacillati</taxon>
        <taxon>Bacillota</taxon>
        <taxon>Bacilli</taxon>
        <taxon>Bacillales</taxon>
        <taxon>Staphylococcaceae</taxon>
        <taxon>Mammaliicoccus</taxon>
    </lineage>
</organism>
<dbReference type="Pfam" id="PF02378">
    <property type="entry name" value="PTS_EIIC"/>
    <property type="match status" value="1"/>
</dbReference>
<dbReference type="GO" id="GO:0009401">
    <property type="term" value="P:phosphoenolpyruvate-dependent sugar phosphotransferase system"/>
    <property type="evidence" value="ECO:0007669"/>
    <property type="project" value="UniProtKB-KW"/>
</dbReference>
<dbReference type="GO" id="GO:0090563">
    <property type="term" value="F:protein-phosphocysteine-sugar phosphotransferase activity"/>
    <property type="evidence" value="ECO:0007669"/>
    <property type="project" value="TreeGrafter"/>
</dbReference>
<dbReference type="PANTHER" id="PTHR30009">
    <property type="entry name" value="CYTOCHROME C-TYPE SYNTHESIS PROTEIN AND PTS TRANSMEMBRANE COMPONENT"/>
    <property type="match status" value="1"/>
</dbReference>
<dbReference type="InterPro" id="IPR036878">
    <property type="entry name" value="Glu_permease_IIB"/>
</dbReference>
<dbReference type="GO" id="GO:0005886">
    <property type="term" value="C:plasma membrane"/>
    <property type="evidence" value="ECO:0007669"/>
    <property type="project" value="UniProtKB-SubCell"/>
</dbReference>
<keyword evidence="8" id="KW-0418">Kinase</keyword>
<feature type="active site" description="Phosphocysteine intermediate; for EIIB activity" evidence="11">
    <location>
        <position position="470"/>
    </location>
</feature>
<dbReference type="InterPro" id="IPR001996">
    <property type="entry name" value="PTS_IIB_1"/>
</dbReference>
<dbReference type="NCBIfam" id="TIGR02005">
    <property type="entry name" value="PTS-IIBC-alpha"/>
    <property type="match status" value="1"/>
</dbReference>
<accession>A0A240A5L0</accession>
<dbReference type="EC" id="2.7.1.-" evidence="15"/>
<evidence type="ECO:0000259" key="13">
    <source>
        <dbReference type="PROSITE" id="PS51098"/>
    </source>
</evidence>
<feature type="transmembrane region" description="Helical" evidence="12">
    <location>
        <begin position="87"/>
        <end position="108"/>
    </location>
</feature>
<evidence type="ECO:0000256" key="2">
    <source>
        <dbReference type="ARBA" id="ARBA00022448"/>
    </source>
</evidence>
<dbReference type="RefSeq" id="WP_095089605.1">
    <property type="nucleotide sequence ID" value="NZ_BMDM01000001.1"/>
</dbReference>
<feature type="transmembrane region" description="Helical" evidence="12">
    <location>
        <begin position="128"/>
        <end position="151"/>
    </location>
</feature>
<evidence type="ECO:0000256" key="11">
    <source>
        <dbReference type="PROSITE-ProRule" id="PRU00421"/>
    </source>
</evidence>
<feature type="transmembrane region" description="Helical" evidence="12">
    <location>
        <begin position="199"/>
        <end position="220"/>
    </location>
</feature>
<dbReference type="InterPro" id="IPR003352">
    <property type="entry name" value="PTS_EIIC"/>
</dbReference>
<feature type="transmembrane region" description="Helical" evidence="12">
    <location>
        <begin position="272"/>
        <end position="292"/>
    </location>
</feature>
<evidence type="ECO:0000256" key="5">
    <source>
        <dbReference type="ARBA" id="ARBA00022679"/>
    </source>
</evidence>
<feature type="transmembrane region" description="Helical" evidence="12">
    <location>
        <begin position="351"/>
        <end position="372"/>
    </location>
</feature>
<feature type="transmembrane region" description="Helical" evidence="12">
    <location>
        <begin position="51"/>
        <end position="75"/>
    </location>
</feature>
<dbReference type="OrthoDB" id="9764327at2"/>
<protein>
    <submittedName>
        <fullName evidence="15">PTS system maltose-specific EIICB component</fullName>
        <ecNumber evidence="15">2.7.1.-</ecNumber>
    </submittedName>
</protein>
<evidence type="ECO:0000256" key="3">
    <source>
        <dbReference type="ARBA" id="ARBA00022475"/>
    </source>
</evidence>
<dbReference type="NCBIfam" id="TIGR00826">
    <property type="entry name" value="EIIB_glc"/>
    <property type="match status" value="1"/>
</dbReference>
<dbReference type="InterPro" id="IPR010975">
    <property type="entry name" value="PTS_IIBC_a_glc"/>
</dbReference>
<feature type="transmembrane region" description="Helical" evidence="12">
    <location>
        <begin position="384"/>
        <end position="404"/>
    </location>
</feature>
<dbReference type="InterPro" id="IPR050429">
    <property type="entry name" value="PTS_Glucose_EIICBA"/>
</dbReference>
<feature type="domain" description="PTS EIIB type-1" evidence="13">
    <location>
        <begin position="448"/>
        <end position="525"/>
    </location>
</feature>
<feature type="transmembrane region" description="Helical" evidence="12">
    <location>
        <begin position="326"/>
        <end position="344"/>
    </location>
</feature>
<dbReference type="EMBL" id="LT906462">
    <property type="protein sequence ID" value="SNV78722.1"/>
    <property type="molecule type" value="Genomic_DNA"/>
</dbReference>
<proteinExistence type="predicted"/>
<evidence type="ECO:0000256" key="9">
    <source>
        <dbReference type="ARBA" id="ARBA00022989"/>
    </source>
</evidence>
<keyword evidence="10 12" id="KW-0472">Membrane</keyword>
<gene>
    <name evidence="15" type="primary">glcB_3</name>
    <name evidence="15" type="ORF">SAMEA4384403_02235</name>
</gene>
<comment type="subcellular location">
    <subcellularLocation>
        <location evidence="1">Cell membrane</location>
        <topology evidence="1">Multi-pass membrane protein</topology>
    </subcellularLocation>
</comment>
<feature type="transmembrane region" description="Helical" evidence="12">
    <location>
        <begin position="232"/>
        <end position="252"/>
    </location>
</feature>
<evidence type="ECO:0000256" key="12">
    <source>
        <dbReference type="SAM" id="Phobius"/>
    </source>
</evidence>
<evidence type="ECO:0000256" key="8">
    <source>
        <dbReference type="ARBA" id="ARBA00022777"/>
    </source>
</evidence>
<feature type="transmembrane region" description="Helical" evidence="12">
    <location>
        <begin position="304"/>
        <end position="320"/>
    </location>
</feature>
<dbReference type="SUPFAM" id="SSF55604">
    <property type="entry name" value="Glucose permease domain IIB"/>
    <property type="match status" value="1"/>
</dbReference>
<evidence type="ECO:0000256" key="10">
    <source>
        <dbReference type="ARBA" id="ARBA00023136"/>
    </source>
</evidence>
<feature type="transmembrane region" description="Helical" evidence="12">
    <location>
        <begin position="12"/>
        <end position="31"/>
    </location>
</feature>
<feature type="transmembrane region" description="Helical" evidence="12">
    <location>
        <begin position="172"/>
        <end position="193"/>
    </location>
</feature>
<sequence>MNTIKRFGSAMIVPVLLFAFFGIVVGLATLFKNPNIMGAIADEGTMWFKIWSLIEAGGWTIFNHMELAFVIGLPISLAKKAQGRATLAALMIYLVFNNFINAILTLWPKTFGVDLSKGVENLTGVKEIAGIETLDTSIIGAIFISAIVIWIHNRFYDKKLPEMVGIFQGLPFVVMIGFFIMIPIAFIVCAVWPSVQDAIASLQGVMLKSGFVGVWLFHFLERILIPTGLHHFIYTPFEYGPAVVNGGLKPYWIEHLTDFSNSKKSLKELYPYGFLLQGNIKIFGCLGIALAMYASTPKENKKKVLALVLPAGLTAIFAGITEPLEFTFLFIAPYLFLIHALLGATMVTIMYLFGVVGIQGGGAIEIAAINWIPLSANHGMTYVSQIIIGIIFVAIYFFVFKFIIEKFNIPLPGRVADEGDAKLFTKSDYKAKKGSGTPETNNGESEYDMKAIYYLEGLGGKDNIKDVTNCATRLRVTVFDASLVKDNDYFISNQMAHGVAKSGTNVQVIVGLSVPQIRDSFETMI</sequence>
<dbReference type="PROSITE" id="PS51103">
    <property type="entry name" value="PTS_EIIC_TYPE_1"/>
    <property type="match status" value="1"/>
</dbReference>
<keyword evidence="5 15" id="KW-0808">Transferase</keyword>
<dbReference type="PROSITE" id="PS51098">
    <property type="entry name" value="PTS_EIIB_TYPE_1"/>
    <property type="match status" value="1"/>
</dbReference>
<dbReference type="GO" id="GO:0016301">
    <property type="term" value="F:kinase activity"/>
    <property type="evidence" value="ECO:0007669"/>
    <property type="project" value="UniProtKB-KW"/>
</dbReference>
<keyword evidence="9 12" id="KW-1133">Transmembrane helix</keyword>
<keyword evidence="4" id="KW-0762">Sugar transport</keyword>
<keyword evidence="6" id="KW-0598">Phosphotransferase system</keyword>
<keyword evidence="2" id="KW-0813">Transport</keyword>
<dbReference type="Pfam" id="PF00367">
    <property type="entry name" value="PTS_EIIB"/>
    <property type="match status" value="1"/>
</dbReference>
<reference evidence="15 16" key="1">
    <citation type="submission" date="2017-06" db="EMBL/GenBank/DDBJ databases">
        <authorList>
            <consortium name="Pathogen Informatics"/>
        </authorList>
    </citation>
    <scope>NUCLEOTIDE SEQUENCE [LARGE SCALE GENOMIC DNA]</scope>
    <source>
        <strain evidence="15 16">NCTC13839</strain>
    </source>
</reference>
<dbReference type="InterPro" id="IPR013013">
    <property type="entry name" value="PTS_EIIC_1"/>
</dbReference>
<evidence type="ECO:0000313" key="15">
    <source>
        <dbReference type="EMBL" id="SNV78722.1"/>
    </source>
</evidence>
<keyword evidence="7 12" id="KW-0812">Transmembrane</keyword>
<dbReference type="KEGG" id="sste:SAMEA4384403_2235"/>
<dbReference type="InterPro" id="IPR018113">
    <property type="entry name" value="PTrfase_EIIB_Cys"/>
</dbReference>
<keyword evidence="16" id="KW-1185">Reference proteome</keyword>
<dbReference type="PROSITE" id="PS01035">
    <property type="entry name" value="PTS_EIIB_TYPE_1_CYS"/>
    <property type="match status" value="1"/>
</dbReference>
<evidence type="ECO:0000256" key="7">
    <source>
        <dbReference type="ARBA" id="ARBA00022692"/>
    </source>
</evidence>
<feature type="domain" description="PTS EIIC type-1" evidence="14">
    <location>
        <begin position="1"/>
        <end position="416"/>
    </location>
</feature>
<evidence type="ECO:0000313" key="16">
    <source>
        <dbReference type="Proteomes" id="UP000242084"/>
    </source>
</evidence>
<dbReference type="AlphaFoldDB" id="A0A240A5L0"/>
<evidence type="ECO:0000256" key="4">
    <source>
        <dbReference type="ARBA" id="ARBA00022597"/>
    </source>
</evidence>
<evidence type="ECO:0000259" key="14">
    <source>
        <dbReference type="PROSITE" id="PS51103"/>
    </source>
</evidence>
<keyword evidence="3" id="KW-1003">Cell membrane</keyword>